<dbReference type="InterPro" id="IPR000210">
    <property type="entry name" value="BTB/POZ_dom"/>
</dbReference>
<protein>
    <submittedName>
        <fullName evidence="3">BTB domain-containing protein</fullName>
    </submittedName>
</protein>
<feature type="domain" description="BTB" evidence="1">
    <location>
        <begin position="150"/>
        <end position="220"/>
    </location>
</feature>
<dbReference type="CDD" id="cd14733">
    <property type="entry name" value="BACK"/>
    <property type="match status" value="1"/>
</dbReference>
<dbReference type="Proteomes" id="UP000492821">
    <property type="component" value="Unassembled WGS sequence"/>
</dbReference>
<dbReference type="GO" id="GO:0030163">
    <property type="term" value="P:protein catabolic process"/>
    <property type="evidence" value="ECO:0007669"/>
    <property type="project" value="UniProtKB-ARBA"/>
</dbReference>
<reference evidence="3" key="2">
    <citation type="submission" date="2020-10" db="UniProtKB">
        <authorList>
            <consortium name="WormBaseParasite"/>
        </authorList>
    </citation>
    <scope>IDENTIFICATION</scope>
</reference>
<evidence type="ECO:0000313" key="2">
    <source>
        <dbReference type="Proteomes" id="UP000492821"/>
    </source>
</evidence>
<dbReference type="InterPro" id="IPR011333">
    <property type="entry name" value="SKP1/BTB/POZ_sf"/>
</dbReference>
<dbReference type="Pfam" id="PF00651">
    <property type="entry name" value="BTB"/>
    <property type="match status" value="1"/>
</dbReference>
<evidence type="ECO:0000259" key="1">
    <source>
        <dbReference type="PROSITE" id="PS50097"/>
    </source>
</evidence>
<name>A0A7E4ZXS9_PANRE</name>
<sequence>MSMVKLVPDICTIEVPVAFLNMDFGEKISTPKRLVVCELGEIEWYVEYYPAGFNSSFGRDVSLFVRIEKNVDVRRIVSIQNTYIQKRDSDFHTFSSVSCLFRLASHEELRESAAIQDGKFVVTCELQFEVPIAVVAPVPPIRDLLLDTCPQVTFDVDDETFTVNKAILCGMSSVFEAMFHHDTLEAVTGHVKIEDFDAKTVQNATLFINGIKPSKFTLNECFDMLKFADKYEINGFTNYLEWFLIDNINPENICDMINYAWTFSCKRLKFNLAKYISEHCTEAIMTAAFADLEPTIMAEVIRAAVNTRLQ</sequence>
<dbReference type="AlphaFoldDB" id="A0A7E4ZXS9"/>
<organism evidence="2 3">
    <name type="scientific">Panagrellus redivivus</name>
    <name type="common">Microworm</name>
    <dbReference type="NCBI Taxonomy" id="6233"/>
    <lineage>
        <taxon>Eukaryota</taxon>
        <taxon>Metazoa</taxon>
        <taxon>Ecdysozoa</taxon>
        <taxon>Nematoda</taxon>
        <taxon>Chromadorea</taxon>
        <taxon>Rhabditida</taxon>
        <taxon>Tylenchina</taxon>
        <taxon>Panagrolaimomorpha</taxon>
        <taxon>Panagrolaimoidea</taxon>
        <taxon>Panagrolaimidae</taxon>
        <taxon>Panagrellus</taxon>
    </lineage>
</organism>
<dbReference type="Gene3D" id="3.30.710.10">
    <property type="entry name" value="Potassium Channel Kv1.1, Chain A"/>
    <property type="match status" value="1"/>
</dbReference>
<dbReference type="PANTHER" id="PTHR24413">
    <property type="entry name" value="SPECKLE-TYPE POZ PROTEIN"/>
    <property type="match status" value="1"/>
</dbReference>
<dbReference type="SMART" id="SM00225">
    <property type="entry name" value="BTB"/>
    <property type="match status" value="1"/>
</dbReference>
<reference evidence="2" key="1">
    <citation type="journal article" date="2013" name="Genetics">
        <title>The draft genome and transcriptome of Panagrellus redivivus are shaped by the harsh demands of a free-living lifestyle.</title>
        <authorList>
            <person name="Srinivasan J."/>
            <person name="Dillman A.R."/>
            <person name="Macchietto M.G."/>
            <person name="Heikkinen L."/>
            <person name="Lakso M."/>
            <person name="Fracchia K.M."/>
            <person name="Antoshechkin I."/>
            <person name="Mortazavi A."/>
            <person name="Wong G."/>
            <person name="Sternberg P.W."/>
        </authorList>
    </citation>
    <scope>NUCLEOTIDE SEQUENCE [LARGE SCALE GENOMIC DNA]</scope>
    <source>
        <strain evidence="2">MT8872</strain>
    </source>
</reference>
<dbReference type="CDD" id="cd00121">
    <property type="entry name" value="MATH"/>
    <property type="match status" value="1"/>
</dbReference>
<keyword evidence="2" id="KW-1185">Reference proteome</keyword>
<accession>A0A7E4ZXS9</accession>
<evidence type="ECO:0000313" key="3">
    <source>
        <dbReference type="WBParaSite" id="Pan_g2373.t1"/>
    </source>
</evidence>
<dbReference type="WBParaSite" id="Pan_g2373.t1">
    <property type="protein sequence ID" value="Pan_g2373.t1"/>
    <property type="gene ID" value="Pan_g2373"/>
</dbReference>
<dbReference type="SUPFAM" id="SSF49599">
    <property type="entry name" value="TRAF domain-like"/>
    <property type="match status" value="1"/>
</dbReference>
<dbReference type="InterPro" id="IPR002083">
    <property type="entry name" value="MATH/TRAF_dom"/>
</dbReference>
<proteinExistence type="predicted"/>
<dbReference type="CDD" id="cd18186">
    <property type="entry name" value="BTB_POZ_ZBTB_KLHL-like"/>
    <property type="match status" value="1"/>
</dbReference>
<dbReference type="PROSITE" id="PS50097">
    <property type="entry name" value="BTB"/>
    <property type="match status" value="1"/>
</dbReference>
<dbReference type="SUPFAM" id="SSF54695">
    <property type="entry name" value="POZ domain"/>
    <property type="match status" value="1"/>
</dbReference>